<gene>
    <name evidence="2" type="ORF">GEU84_010295</name>
</gene>
<dbReference type="InterPro" id="IPR007076">
    <property type="entry name" value="TfoX_N"/>
</dbReference>
<sequence length="115" mass="12127">MASDPGTVAHVCDQMQGAGQITWRKMFGEYAVYCDGKVVALICGNQTFLKATPTTQALLPDAGLAPPYPGAKPHLLLDDVLEDTALLTRAVAALAAELPMPKPKKPRASKAKPKG</sequence>
<keyword evidence="3" id="KW-1185">Reference proteome</keyword>
<evidence type="ECO:0000313" key="2">
    <source>
        <dbReference type="EMBL" id="NUB44773.1"/>
    </source>
</evidence>
<dbReference type="SUPFAM" id="SSF159894">
    <property type="entry name" value="YgaC/TfoX-N like"/>
    <property type="match status" value="1"/>
</dbReference>
<feature type="domain" description="TfoX N-terminal" evidence="1">
    <location>
        <begin position="13"/>
        <end position="91"/>
    </location>
</feature>
<dbReference type="RefSeq" id="WP_152826110.1">
    <property type="nucleotide sequence ID" value="NZ_WHUT02000005.1"/>
</dbReference>
<accession>A0A8X8GZK5</accession>
<name>A0A8X8GZK5_9RHOB</name>
<protein>
    <submittedName>
        <fullName evidence="2">TfoX/Sxy family protein</fullName>
    </submittedName>
</protein>
<proteinExistence type="predicted"/>
<dbReference type="Proteomes" id="UP000484076">
    <property type="component" value="Unassembled WGS sequence"/>
</dbReference>
<organism evidence="2 3">
    <name type="scientific">Fertoeibacter niger</name>
    <dbReference type="NCBI Taxonomy" id="2656921"/>
    <lineage>
        <taxon>Bacteria</taxon>
        <taxon>Pseudomonadati</taxon>
        <taxon>Pseudomonadota</taxon>
        <taxon>Alphaproteobacteria</taxon>
        <taxon>Rhodobacterales</taxon>
        <taxon>Paracoccaceae</taxon>
        <taxon>Fertoeibacter</taxon>
    </lineage>
</organism>
<evidence type="ECO:0000259" key="1">
    <source>
        <dbReference type="Pfam" id="PF04993"/>
    </source>
</evidence>
<comment type="caution">
    <text evidence="2">The sequence shown here is derived from an EMBL/GenBank/DDBJ whole genome shotgun (WGS) entry which is preliminary data.</text>
</comment>
<dbReference type="Pfam" id="PF04993">
    <property type="entry name" value="TfoX_N"/>
    <property type="match status" value="1"/>
</dbReference>
<dbReference type="AlphaFoldDB" id="A0A8X8GZK5"/>
<evidence type="ECO:0000313" key="3">
    <source>
        <dbReference type="Proteomes" id="UP000484076"/>
    </source>
</evidence>
<dbReference type="Gene3D" id="3.30.1460.30">
    <property type="entry name" value="YgaC/TfoX-N like chaperone"/>
    <property type="match status" value="1"/>
</dbReference>
<reference evidence="2" key="1">
    <citation type="submission" date="2020-05" db="EMBL/GenBank/DDBJ databases">
        <title>Fertoebacter nigrum gen. nov., sp. nov., a new member of the family Rhodobacteraceae.</title>
        <authorList>
            <person name="Szuroczki S."/>
            <person name="Abbaszade G."/>
            <person name="Buni D."/>
            <person name="Schumann P."/>
            <person name="Toth E."/>
        </authorList>
    </citation>
    <scope>NUCLEOTIDE SEQUENCE</scope>
    <source>
        <strain evidence="2">RG-N-1a</strain>
    </source>
</reference>
<dbReference type="EMBL" id="WHUT02000005">
    <property type="protein sequence ID" value="NUB44773.1"/>
    <property type="molecule type" value="Genomic_DNA"/>
</dbReference>